<comment type="caution">
    <text evidence="2">The sequence shown here is derived from an EMBL/GenBank/DDBJ whole genome shotgun (WGS) entry which is preliminary data.</text>
</comment>
<name>A0ABV0UWE3_9TELE</name>
<evidence type="ECO:0000313" key="3">
    <source>
        <dbReference type="Proteomes" id="UP001482620"/>
    </source>
</evidence>
<organism evidence="2 3">
    <name type="scientific">Ilyodon furcidens</name>
    <name type="common">goldbreast splitfin</name>
    <dbReference type="NCBI Taxonomy" id="33524"/>
    <lineage>
        <taxon>Eukaryota</taxon>
        <taxon>Metazoa</taxon>
        <taxon>Chordata</taxon>
        <taxon>Craniata</taxon>
        <taxon>Vertebrata</taxon>
        <taxon>Euteleostomi</taxon>
        <taxon>Actinopterygii</taxon>
        <taxon>Neopterygii</taxon>
        <taxon>Teleostei</taxon>
        <taxon>Neoteleostei</taxon>
        <taxon>Acanthomorphata</taxon>
        <taxon>Ovalentaria</taxon>
        <taxon>Atherinomorphae</taxon>
        <taxon>Cyprinodontiformes</taxon>
        <taxon>Goodeidae</taxon>
        <taxon>Ilyodon</taxon>
    </lineage>
</organism>
<dbReference type="Gene3D" id="2.170.270.10">
    <property type="entry name" value="SET domain"/>
    <property type="match status" value="1"/>
</dbReference>
<dbReference type="InterPro" id="IPR046341">
    <property type="entry name" value="SET_dom_sf"/>
</dbReference>
<evidence type="ECO:0000313" key="2">
    <source>
        <dbReference type="EMBL" id="MEQ2249495.1"/>
    </source>
</evidence>
<feature type="non-terminal residue" evidence="2">
    <location>
        <position position="1"/>
    </location>
</feature>
<dbReference type="EMBL" id="JAHRIQ010085419">
    <property type="protein sequence ID" value="MEQ2249495.1"/>
    <property type="molecule type" value="Genomic_DNA"/>
</dbReference>
<gene>
    <name evidence="2" type="ORF">ILYODFUR_029860</name>
</gene>
<protein>
    <recommendedName>
        <fullName evidence="4">MDS1</fullName>
    </recommendedName>
</protein>
<evidence type="ECO:0008006" key="4">
    <source>
        <dbReference type="Google" id="ProtNLM"/>
    </source>
</evidence>
<sequence>DGKDDFALYPSNILDNVCGSNGNPTPSSALADDPLSDDESSPRSLQQASIFFPQGNLTIPLGFELRESVVPGASLGIWSRRKVNIGESFGPYEGEITPCLQDPTQGWELGDVTDRGAIKWRAHLEPLM</sequence>
<keyword evidence="3" id="KW-1185">Reference proteome</keyword>
<reference evidence="2 3" key="1">
    <citation type="submission" date="2021-06" db="EMBL/GenBank/DDBJ databases">
        <authorList>
            <person name="Palmer J.M."/>
        </authorList>
    </citation>
    <scope>NUCLEOTIDE SEQUENCE [LARGE SCALE GENOMIC DNA]</scope>
    <source>
        <strain evidence="3">if_2019</strain>
        <tissue evidence="2">Muscle</tissue>
    </source>
</reference>
<feature type="region of interest" description="Disordered" evidence="1">
    <location>
        <begin position="17"/>
        <end position="44"/>
    </location>
</feature>
<proteinExistence type="predicted"/>
<dbReference type="Proteomes" id="UP001482620">
    <property type="component" value="Unassembled WGS sequence"/>
</dbReference>
<accession>A0ABV0UWE3</accession>
<evidence type="ECO:0000256" key="1">
    <source>
        <dbReference type="SAM" id="MobiDB-lite"/>
    </source>
</evidence>